<evidence type="ECO:0000256" key="3">
    <source>
        <dbReference type="SAM" id="Phobius"/>
    </source>
</evidence>
<keyword evidence="1" id="KW-0175">Coiled coil</keyword>
<evidence type="ECO:0000313" key="5">
    <source>
        <dbReference type="Proteomes" id="UP000824260"/>
    </source>
</evidence>
<reference evidence="4" key="2">
    <citation type="journal article" date="2021" name="PeerJ">
        <title>Extensive microbial diversity within the chicken gut microbiome revealed by metagenomics and culture.</title>
        <authorList>
            <person name="Gilroy R."/>
            <person name="Ravi A."/>
            <person name="Getino M."/>
            <person name="Pursley I."/>
            <person name="Horton D.L."/>
            <person name="Alikhan N.F."/>
            <person name="Baker D."/>
            <person name="Gharbi K."/>
            <person name="Hall N."/>
            <person name="Watson M."/>
            <person name="Adriaenssens E.M."/>
            <person name="Foster-Nyarko E."/>
            <person name="Jarju S."/>
            <person name="Secka A."/>
            <person name="Antonio M."/>
            <person name="Oren A."/>
            <person name="Chaudhuri R.R."/>
            <person name="La Ragione R."/>
            <person name="Hildebrand F."/>
            <person name="Pallen M.J."/>
        </authorList>
    </citation>
    <scope>NUCLEOTIDE SEQUENCE</scope>
    <source>
        <strain evidence="4">ChiSjej6B24-2974</strain>
    </source>
</reference>
<gene>
    <name evidence="4" type="ORF">IAA52_00190</name>
</gene>
<organism evidence="4 5">
    <name type="scientific">Candidatus Pullichristensenella stercorigallinarum</name>
    <dbReference type="NCBI Taxonomy" id="2840909"/>
    <lineage>
        <taxon>Bacteria</taxon>
        <taxon>Bacillati</taxon>
        <taxon>Bacillota</taxon>
        <taxon>Clostridia</taxon>
        <taxon>Candidatus Pullichristensenella</taxon>
    </lineage>
</organism>
<dbReference type="InterPro" id="IPR007060">
    <property type="entry name" value="FtsL/DivIC"/>
</dbReference>
<dbReference type="GO" id="GO:0051301">
    <property type="term" value="P:cell division"/>
    <property type="evidence" value="ECO:0007669"/>
    <property type="project" value="UniProtKB-KW"/>
</dbReference>
<dbReference type="AlphaFoldDB" id="A0A9D1CVE6"/>
<evidence type="ECO:0000313" key="4">
    <source>
        <dbReference type="EMBL" id="HIQ81503.1"/>
    </source>
</evidence>
<feature type="compositionally biased region" description="Polar residues" evidence="2">
    <location>
        <begin position="102"/>
        <end position="111"/>
    </location>
</feature>
<feature type="region of interest" description="Disordered" evidence="2">
    <location>
        <begin position="102"/>
        <end position="121"/>
    </location>
</feature>
<proteinExistence type="predicted"/>
<dbReference type="EMBL" id="DVFZ01000005">
    <property type="protein sequence ID" value="HIQ81503.1"/>
    <property type="molecule type" value="Genomic_DNA"/>
</dbReference>
<dbReference type="Proteomes" id="UP000824260">
    <property type="component" value="Unassembled WGS sequence"/>
</dbReference>
<protein>
    <submittedName>
        <fullName evidence="4">Cell division protein FtsL</fullName>
    </submittedName>
</protein>
<evidence type="ECO:0000256" key="1">
    <source>
        <dbReference type="SAM" id="Coils"/>
    </source>
</evidence>
<evidence type="ECO:0000256" key="2">
    <source>
        <dbReference type="SAM" id="MobiDB-lite"/>
    </source>
</evidence>
<feature type="coiled-coil region" evidence="1">
    <location>
        <begin position="40"/>
        <end position="67"/>
    </location>
</feature>
<feature type="transmembrane region" description="Helical" evidence="3">
    <location>
        <begin position="20"/>
        <end position="40"/>
    </location>
</feature>
<name>A0A9D1CVE6_9FIRM</name>
<keyword evidence="4" id="KW-0131">Cell cycle</keyword>
<sequence>MNTRRKNLSARERRGRVAKLLLASVLFAGLFIHIGMLAGISGQTKEAAALKGELVELNAQRDNLEVSLSMLKNPQRIEQLAAEMGMERPTEDAIRVVSLPVSQDDAQTQTAELPGGEGVVQ</sequence>
<keyword evidence="3" id="KW-0812">Transmembrane</keyword>
<keyword evidence="3" id="KW-1133">Transmembrane helix</keyword>
<keyword evidence="3" id="KW-0472">Membrane</keyword>
<keyword evidence="4" id="KW-0132">Cell division</keyword>
<comment type="caution">
    <text evidence="4">The sequence shown here is derived from an EMBL/GenBank/DDBJ whole genome shotgun (WGS) entry which is preliminary data.</text>
</comment>
<reference evidence="4" key="1">
    <citation type="submission" date="2020-10" db="EMBL/GenBank/DDBJ databases">
        <authorList>
            <person name="Gilroy R."/>
        </authorList>
    </citation>
    <scope>NUCLEOTIDE SEQUENCE</scope>
    <source>
        <strain evidence="4">ChiSjej6B24-2974</strain>
    </source>
</reference>
<accession>A0A9D1CVE6</accession>
<dbReference type="Pfam" id="PF04977">
    <property type="entry name" value="DivIC"/>
    <property type="match status" value="1"/>
</dbReference>